<dbReference type="RefSeq" id="XP_005776373.1">
    <property type="nucleotide sequence ID" value="XM_005776316.1"/>
</dbReference>
<dbReference type="GeneID" id="17281378"/>
<dbReference type="KEGG" id="ehx:EMIHUDRAFT_460560"/>
<dbReference type="PaxDb" id="2903-EOD23944"/>
<dbReference type="KEGG" id="ehx:EMIHUDRAFT_450621"/>
<dbReference type="eggNOG" id="ENOG502S6UH">
    <property type="taxonomic scope" value="Eukaryota"/>
</dbReference>
<dbReference type="EnsemblProtists" id="EOD23944">
    <property type="protein sequence ID" value="EOD23944"/>
    <property type="gene ID" value="EMIHUDRAFT_450621"/>
</dbReference>
<dbReference type="PANTHER" id="PTHR36417">
    <property type="entry name" value="SELENOPROTEIN DOMAIN PROTEIN (AFU_ORTHOLOGUE AFUA_1G05220)"/>
    <property type="match status" value="1"/>
</dbReference>
<dbReference type="InterPro" id="IPR011893">
    <property type="entry name" value="Selenoprotein_Rdx-typ"/>
</dbReference>
<name>A0A0D3KK22_EMIH1</name>
<organism evidence="3 4">
    <name type="scientific">Emiliania huxleyi (strain CCMP1516)</name>
    <dbReference type="NCBI Taxonomy" id="280463"/>
    <lineage>
        <taxon>Eukaryota</taxon>
        <taxon>Haptista</taxon>
        <taxon>Haptophyta</taxon>
        <taxon>Prymnesiophyceae</taxon>
        <taxon>Isochrysidales</taxon>
        <taxon>Noelaerhabdaceae</taxon>
        <taxon>Emiliania</taxon>
    </lineage>
</organism>
<dbReference type="OMA" id="PHACAEE"/>
<evidence type="ECO:0000313" key="4">
    <source>
        <dbReference type="Proteomes" id="UP000013827"/>
    </source>
</evidence>
<dbReference type="NCBIfam" id="TIGR02174">
    <property type="entry name" value="CXXU_selWTH"/>
    <property type="match status" value="1"/>
</dbReference>
<proteinExistence type="predicted"/>
<dbReference type="Pfam" id="PF10262">
    <property type="entry name" value="Rdx"/>
    <property type="match status" value="1"/>
</dbReference>
<dbReference type="Gene3D" id="3.40.30.10">
    <property type="entry name" value="Glutaredoxin"/>
    <property type="match status" value="1"/>
</dbReference>
<evidence type="ECO:0000256" key="1">
    <source>
        <dbReference type="ARBA" id="ARBA00023284"/>
    </source>
</evidence>
<keyword evidence="2" id="KW-0732">Signal</keyword>
<dbReference type="InterPro" id="IPR036249">
    <property type="entry name" value="Thioredoxin-like_sf"/>
</dbReference>
<dbReference type="RefSeq" id="XP_005788536.1">
    <property type="nucleotide sequence ID" value="XM_005788479.1"/>
</dbReference>
<dbReference type="GeneID" id="17269490"/>
<protein>
    <submittedName>
        <fullName evidence="3">Uncharacterized protein</fullName>
    </submittedName>
</protein>
<dbReference type="HOGENOM" id="CLU_1506131_0_0_1"/>
<reference evidence="3" key="2">
    <citation type="submission" date="2024-10" db="UniProtKB">
        <authorList>
            <consortium name="EnsemblProtists"/>
        </authorList>
    </citation>
    <scope>IDENTIFICATION</scope>
</reference>
<dbReference type="EnsemblProtists" id="EOD36107">
    <property type="protein sequence ID" value="EOD36107"/>
    <property type="gene ID" value="EMIHUDRAFT_460560"/>
</dbReference>
<sequence>MRLAAFICLASCLSESQASFVCSPTKTPFRTLGQRRCDPPQQQQPQLVRTPSLGIEYCSRCNWMLRSAWLGQELLTTFNASLAEVRLLPNAVEAGVFNVTLTTEGAGSVLVWNRAEEGRFPEAKELKQRVRDVLDPDFSLGHSDVAQRLGEPASETGTARVALERLVSLFRGEGRRRRR</sequence>
<reference evidence="4" key="1">
    <citation type="journal article" date="2013" name="Nature">
        <title>Pan genome of the phytoplankton Emiliania underpins its global distribution.</title>
        <authorList>
            <person name="Read B.A."/>
            <person name="Kegel J."/>
            <person name="Klute M.J."/>
            <person name="Kuo A."/>
            <person name="Lefebvre S.C."/>
            <person name="Maumus F."/>
            <person name="Mayer C."/>
            <person name="Miller J."/>
            <person name="Monier A."/>
            <person name="Salamov A."/>
            <person name="Young J."/>
            <person name="Aguilar M."/>
            <person name="Claverie J.M."/>
            <person name="Frickenhaus S."/>
            <person name="Gonzalez K."/>
            <person name="Herman E.K."/>
            <person name="Lin Y.C."/>
            <person name="Napier J."/>
            <person name="Ogata H."/>
            <person name="Sarno A.F."/>
            <person name="Shmutz J."/>
            <person name="Schroeder D."/>
            <person name="de Vargas C."/>
            <person name="Verret F."/>
            <person name="von Dassow P."/>
            <person name="Valentin K."/>
            <person name="Van de Peer Y."/>
            <person name="Wheeler G."/>
            <person name="Dacks J.B."/>
            <person name="Delwiche C.F."/>
            <person name="Dyhrman S.T."/>
            <person name="Glockner G."/>
            <person name="John U."/>
            <person name="Richards T."/>
            <person name="Worden A.Z."/>
            <person name="Zhang X."/>
            <person name="Grigoriev I.V."/>
            <person name="Allen A.E."/>
            <person name="Bidle K."/>
            <person name="Borodovsky M."/>
            <person name="Bowler C."/>
            <person name="Brownlee C."/>
            <person name="Cock J.M."/>
            <person name="Elias M."/>
            <person name="Gladyshev V.N."/>
            <person name="Groth M."/>
            <person name="Guda C."/>
            <person name="Hadaegh A."/>
            <person name="Iglesias-Rodriguez M.D."/>
            <person name="Jenkins J."/>
            <person name="Jones B.M."/>
            <person name="Lawson T."/>
            <person name="Leese F."/>
            <person name="Lindquist E."/>
            <person name="Lobanov A."/>
            <person name="Lomsadze A."/>
            <person name="Malik S.B."/>
            <person name="Marsh M.E."/>
            <person name="Mackinder L."/>
            <person name="Mock T."/>
            <person name="Mueller-Roeber B."/>
            <person name="Pagarete A."/>
            <person name="Parker M."/>
            <person name="Probert I."/>
            <person name="Quesneville H."/>
            <person name="Raines C."/>
            <person name="Rensing S.A."/>
            <person name="Riano-Pachon D.M."/>
            <person name="Richier S."/>
            <person name="Rokitta S."/>
            <person name="Shiraiwa Y."/>
            <person name="Soanes D.M."/>
            <person name="van der Giezen M."/>
            <person name="Wahlund T.M."/>
            <person name="Williams B."/>
            <person name="Wilson W."/>
            <person name="Wolfe G."/>
            <person name="Wurch L.L."/>
        </authorList>
    </citation>
    <scope>NUCLEOTIDE SEQUENCE</scope>
</reference>
<evidence type="ECO:0000313" key="3">
    <source>
        <dbReference type="EnsemblProtists" id="EOD36107"/>
    </source>
</evidence>
<accession>A0A0D3KK22</accession>
<dbReference type="SUPFAM" id="SSF52833">
    <property type="entry name" value="Thioredoxin-like"/>
    <property type="match status" value="1"/>
</dbReference>
<dbReference type="AlphaFoldDB" id="A0A0D3KK22"/>
<dbReference type="PANTHER" id="PTHR36417:SF2">
    <property type="entry name" value="SELENOPROTEIN DOMAIN PROTEIN (AFU_ORTHOLOGUE AFUA_1G05220)"/>
    <property type="match status" value="1"/>
</dbReference>
<keyword evidence="4" id="KW-1185">Reference proteome</keyword>
<keyword evidence="1" id="KW-0676">Redox-active center</keyword>
<feature type="signal peptide" evidence="2">
    <location>
        <begin position="1"/>
        <end position="18"/>
    </location>
</feature>
<evidence type="ECO:0000256" key="2">
    <source>
        <dbReference type="SAM" id="SignalP"/>
    </source>
</evidence>
<dbReference type="Proteomes" id="UP000013827">
    <property type="component" value="Unassembled WGS sequence"/>
</dbReference>
<feature type="chain" id="PRO_5044053665" evidence="2">
    <location>
        <begin position="19"/>
        <end position="179"/>
    </location>
</feature>